<comment type="caution">
    <text evidence="8">The sequence shown here is derived from an EMBL/GenBank/DDBJ whole genome shotgun (WGS) entry which is preliminary data.</text>
</comment>
<evidence type="ECO:0000256" key="3">
    <source>
        <dbReference type="ARBA" id="ARBA00022679"/>
    </source>
</evidence>
<dbReference type="InterPro" id="IPR029063">
    <property type="entry name" value="SAM-dependent_MTases_sf"/>
</dbReference>
<dbReference type="Pfam" id="PF00145">
    <property type="entry name" value="DNA_methylase"/>
    <property type="match status" value="1"/>
</dbReference>
<dbReference type="EMBL" id="JACARG010000010">
    <property type="protein sequence ID" value="NWE12444.1"/>
    <property type="molecule type" value="Genomic_DNA"/>
</dbReference>
<dbReference type="PANTHER" id="PTHR10629:SF52">
    <property type="entry name" value="DNA (CYTOSINE-5)-METHYLTRANSFERASE 1"/>
    <property type="match status" value="1"/>
</dbReference>
<dbReference type="GO" id="GO:0032259">
    <property type="term" value="P:methylation"/>
    <property type="evidence" value="ECO:0007669"/>
    <property type="project" value="UniProtKB-KW"/>
</dbReference>
<dbReference type="PROSITE" id="PS51679">
    <property type="entry name" value="SAM_MT_C5"/>
    <property type="match status" value="1"/>
</dbReference>
<keyword evidence="5" id="KW-0680">Restriction system</keyword>
<dbReference type="Proteomes" id="UP000531950">
    <property type="component" value="Unassembled WGS sequence"/>
</dbReference>
<evidence type="ECO:0000313" key="9">
    <source>
        <dbReference type="Proteomes" id="UP000531950"/>
    </source>
</evidence>
<dbReference type="PRINTS" id="PR00105">
    <property type="entry name" value="C5METTRFRASE"/>
</dbReference>
<proteinExistence type="inferred from homology"/>
<dbReference type="GO" id="GO:0003677">
    <property type="term" value="F:DNA binding"/>
    <property type="evidence" value="ECO:0007669"/>
    <property type="project" value="TreeGrafter"/>
</dbReference>
<dbReference type="PANTHER" id="PTHR10629">
    <property type="entry name" value="CYTOSINE-SPECIFIC METHYLTRANSFERASE"/>
    <property type="match status" value="1"/>
</dbReference>
<sequence length="254" mass="27309">MNELALFAGAGGGILGSHLLGWRTICAVERDAYAAQVLAQRQNDGSLPPFPIWSDVCSFDGRPWRNLVDVVSGGFPCQDISIAGNGIGITGTRSSLWSQMARIIGEVRPGIVALENSPMLVGRGLALVISDLAEMGYDARWCVLGATDLGAPHQRYRVWLVAFDIKQQAIEEEVADACRKYGQGLLGKCAHSKIWSEPIERPIGSCRHGARRWASEPGMGRVADGVAHRVDRLKALGNGQVPAVAATAFYDLSK</sequence>
<comment type="catalytic activity">
    <reaction evidence="6">
        <text>a 2'-deoxycytidine in DNA + S-adenosyl-L-methionine = a 5-methyl-2'-deoxycytidine in DNA + S-adenosyl-L-homocysteine + H(+)</text>
        <dbReference type="Rhea" id="RHEA:13681"/>
        <dbReference type="Rhea" id="RHEA-COMP:11369"/>
        <dbReference type="Rhea" id="RHEA-COMP:11370"/>
        <dbReference type="ChEBI" id="CHEBI:15378"/>
        <dbReference type="ChEBI" id="CHEBI:57856"/>
        <dbReference type="ChEBI" id="CHEBI:59789"/>
        <dbReference type="ChEBI" id="CHEBI:85452"/>
        <dbReference type="ChEBI" id="CHEBI:85454"/>
        <dbReference type="EC" id="2.1.1.37"/>
    </reaction>
</comment>
<keyword evidence="3 7" id="KW-0808">Transferase</keyword>
<dbReference type="PROSITE" id="PS00094">
    <property type="entry name" value="C5_MTASE_1"/>
    <property type="match status" value="1"/>
</dbReference>
<organism evidence="8 9">
    <name type="scientific">Pseudomonas yamanorum</name>
    <dbReference type="NCBI Taxonomy" id="515393"/>
    <lineage>
        <taxon>Bacteria</taxon>
        <taxon>Pseudomonadati</taxon>
        <taxon>Pseudomonadota</taxon>
        <taxon>Gammaproteobacteria</taxon>
        <taxon>Pseudomonadales</taxon>
        <taxon>Pseudomonadaceae</taxon>
        <taxon>Pseudomonas</taxon>
    </lineage>
</organism>
<dbReference type="InterPro" id="IPR050390">
    <property type="entry name" value="C5-Methyltransferase"/>
</dbReference>
<protein>
    <recommendedName>
        <fullName evidence="1">DNA (cytosine-5-)-methyltransferase</fullName>
        <ecNumber evidence="1">2.1.1.37</ecNumber>
    </recommendedName>
</protein>
<dbReference type="GO" id="GO:0009307">
    <property type="term" value="P:DNA restriction-modification system"/>
    <property type="evidence" value="ECO:0007669"/>
    <property type="project" value="UniProtKB-KW"/>
</dbReference>
<dbReference type="InterPro" id="IPR018117">
    <property type="entry name" value="C5_DNA_meth_AS"/>
</dbReference>
<dbReference type="GO" id="GO:0044027">
    <property type="term" value="P:negative regulation of gene expression via chromosomal CpG island methylation"/>
    <property type="evidence" value="ECO:0007669"/>
    <property type="project" value="TreeGrafter"/>
</dbReference>
<gene>
    <name evidence="8" type="ORF">HX822_05800</name>
</gene>
<evidence type="ECO:0000256" key="4">
    <source>
        <dbReference type="ARBA" id="ARBA00022691"/>
    </source>
</evidence>
<keyword evidence="4 7" id="KW-0949">S-adenosyl-L-methionine</keyword>
<dbReference type="AlphaFoldDB" id="A0A7Y8ED41"/>
<reference evidence="8 9" key="1">
    <citation type="submission" date="2020-04" db="EMBL/GenBank/DDBJ databases">
        <title>Molecular characterization of pseudomonads from Agaricus bisporus reveal novel blotch 2 pathogens in Western Europe.</title>
        <authorList>
            <person name="Taparia T."/>
            <person name="Krijger M."/>
            <person name="Haynes E."/>
            <person name="Elpinstone J.G."/>
            <person name="Noble R."/>
            <person name="Van Der Wolf J."/>
        </authorList>
    </citation>
    <scope>NUCLEOTIDE SEQUENCE [LARGE SCALE GENOMIC DNA]</scope>
    <source>
        <strain evidence="8 9">IPO3782</strain>
    </source>
</reference>
<dbReference type="SUPFAM" id="SSF53335">
    <property type="entry name" value="S-adenosyl-L-methionine-dependent methyltransferases"/>
    <property type="match status" value="1"/>
</dbReference>
<evidence type="ECO:0000256" key="1">
    <source>
        <dbReference type="ARBA" id="ARBA00011975"/>
    </source>
</evidence>
<feature type="active site" evidence="7">
    <location>
        <position position="77"/>
    </location>
</feature>
<dbReference type="RefSeq" id="WP_177076437.1">
    <property type="nucleotide sequence ID" value="NZ_JACARG010000010.1"/>
</dbReference>
<dbReference type="Gene3D" id="3.40.50.150">
    <property type="entry name" value="Vaccinia Virus protein VP39"/>
    <property type="match status" value="1"/>
</dbReference>
<accession>A0A7Y8ED41</accession>
<evidence type="ECO:0000313" key="8">
    <source>
        <dbReference type="EMBL" id="NWE12444.1"/>
    </source>
</evidence>
<evidence type="ECO:0000256" key="5">
    <source>
        <dbReference type="ARBA" id="ARBA00022747"/>
    </source>
</evidence>
<dbReference type="GO" id="GO:0003886">
    <property type="term" value="F:DNA (cytosine-5-)-methyltransferase activity"/>
    <property type="evidence" value="ECO:0007669"/>
    <property type="project" value="UniProtKB-EC"/>
</dbReference>
<keyword evidence="2 7" id="KW-0489">Methyltransferase</keyword>
<dbReference type="EC" id="2.1.1.37" evidence="1"/>
<evidence type="ECO:0000256" key="2">
    <source>
        <dbReference type="ARBA" id="ARBA00022603"/>
    </source>
</evidence>
<evidence type="ECO:0000256" key="7">
    <source>
        <dbReference type="PROSITE-ProRule" id="PRU01016"/>
    </source>
</evidence>
<comment type="similarity">
    <text evidence="7">Belongs to the class I-like SAM-binding methyltransferase superfamily. C5-methyltransferase family.</text>
</comment>
<name>A0A7Y8ED41_9PSED</name>
<evidence type="ECO:0000256" key="6">
    <source>
        <dbReference type="ARBA" id="ARBA00047422"/>
    </source>
</evidence>
<dbReference type="InterPro" id="IPR001525">
    <property type="entry name" value="C5_MeTfrase"/>
</dbReference>